<dbReference type="Proteomes" id="UP000502706">
    <property type="component" value="Chromosome"/>
</dbReference>
<evidence type="ECO:0000256" key="1">
    <source>
        <dbReference type="ARBA" id="ARBA00022490"/>
    </source>
</evidence>
<keyword evidence="7" id="KW-0443">Lipid metabolism</keyword>
<dbReference type="InterPro" id="IPR016205">
    <property type="entry name" value="Glycerol_DH"/>
</dbReference>
<gene>
    <name evidence="10" type="ORF">GBA65_18045</name>
</gene>
<keyword evidence="4" id="KW-0521">NADP</keyword>
<evidence type="ECO:0000256" key="4">
    <source>
        <dbReference type="ARBA" id="ARBA00022857"/>
    </source>
</evidence>
<evidence type="ECO:0000256" key="6">
    <source>
        <dbReference type="ARBA" id="ARBA00023027"/>
    </source>
</evidence>
<sequence length="479" mass="50725">MTFEEKLADPTDLDGLREALRAADPEGRLAPLGMGRIEIGPDASGFLPEAVLELVGDEGGRVVLVTDATPIRRGSEDLKEMAGRLLREAGFTVERAVVGAGHDELHADEEAIAEAEAAVAGADCVVVVGSGTISDVCKVATAQTGGTPLVVVQTAASVNGYSDDVSVLLKSGVKRTVPSRWPDVLLADLPTLAEAPHAMNAAGYGDAIAMYTGPADWYLASLVGMDDSYHPAPIEMVLGYGPDLVESAGAVRRHEPEALEKLVRALTLGGIAAGVTGTTACLSGTEHLVSHLLDMNAGQKGLPFAFHGAQVGVAMLPVAAAWEVLLAEFDPSTVDVGACFPEPEAMEPVVREAFAGIDPTGAMSDECWGDYNKKLVRWRENRETFEAFLNDWPRHRAELKEMVAPPEKLAGALTGAGAPARFGELDPPASPEVVRWALGNCHLMRNRFTVADLLFFLGWWDDAFVERLLDRARSAGGGL</sequence>
<keyword evidence="8" id="KW-0594">Phospholipid biosynthesis</keyword>
<dbReference type="EMBL" id="CP045121">
    <property type="protein sequence ID" value="QIN80107.1"/>
    <property type="molecule type" value="Genomic_DNA"/>
</dbReference>
<accession>A0A6G8Q1B7</accession>
<evidence type="ECO:0000256" key="2">
    <source>
        <dbReference type="ARBA" id="ARBA00022516"/>
    </source>
</evidence>
<evidence type="ECO:0000256" key="5">
    <source>
        <dbReference type="ARBA" id="ARBA00023002"/>
    </source>
</evidence>
<keyword evidence="1" id="KW-0963">Cytoplasm</keyword>
<evidence type="ECO:0000256" key="9">
    <source>
        <dbReference type="ARBA" id="ARBA00023264"/>
    </source>
</evidence>
<keyword evidence="6" id="KW-0520">NAD</keyword>
<dbReference type="InterPro" id="IPR032837">
    <property type="entry name" value="G1PDH"/>
</dbReference>
<name>A0A6G8Q1B7_9ACTN</name>
<dbReference type="PANTHER" id="PTHR43616">
    <property type="entry name" value="GLYCEROL DEHYDROGENASE"/>
    <property type="match status" value="1"/>
</dbReference>
<reference evidence="10 11" key="1">
    <citation type="submission" date="2019-10" db="EMBL/GenBank/DDBJ databases">
        <title>Rubrobacter sp nov SCSIO 52915 isolated from a deep-sea sediment in the South China Sea.</title>
        <authorList>
            <person name="Chen R.W."/>
        </authorList>
    </citation>
    <scope>NUCLEOTIDE SEQUENCE [LARGE SCALE GENOMIC DNA]</scope>
    <source>
        <strain evidence="10 11">SCSIO 52915</strain>
    </source>
</reference>
<proteinExistence type="predicted"/>
<dbReference type="AlphaFoldDB" id="A0A6G8Q1B7"/>
<dbReference type="GO" id="GO:0008654">
    <property type="term" value="P:phospholipid biosynthetic process"/>
    <property type="evidence" value="ECO:0007669"/>
    <property type="project" value="UniProtKB-KW"/>
</dbReference>
<keyword evidence="3" id="KW-0479">Metal-binding</keyword>
<evidence type="ECO:0000256" key="3">
    <source>
        <dbReference type="ARBA" id="ARBA00022723"/>
    </source>
</evidence>
<keyword evidence="9" id="KW-1208">Phospholipid metabolism</keyword>
<dbReference type="GO" id="GO:0016614">
    <property type="term" value="F:oxidoreductase activity, acting on CH-OH group of donors"/>
    <property type="evidence" value="ECO:0007669"/>
    <property type="project" value="InterPro"/>
</dbReference>
<dbReference type="Gene3D" id="1.20.1090.10">
    <property type="entry name" value="Dehydroquinate synthase-like - alpha domain"/>
    <property type="match status" value="1"/>
</dbReference>
<evidence type="ECO:0000256" key="7">
    <source>
        <dbReference type="ARBA" id="ARBA00023098"/>
    </source>
</evidence>
<dbReference type="PANTHER" id="PTHR43616:SF5">
    <property type="entry name" value="GLYCEROL DEHYDROGENASE 1"/>
    <property type="match status" value="1"/>
</dbReference>
<evidence type="ECO:0000313" key="11">
    <source>
        <dbReference type="Proteomes" id="UP000502706"/>
    </source>
</evidence>
<evidence type="ECO:0000256" key="8">
    <source>
        <dbReference type="ARBA" id="ARBA00023209"/>
    </source>
</evidence>
<keyword evidence="2" id="KW-0444">Lipid biosynthesis</keyword>
<protein>
    <submittedName>
        <fullName evidence="10">Iron-containing alcohol dehydrogenase</fullName>
    </submittedName>
</protein>
<dbReference type="SUPFAM" id="SSF56796">
    <property type="entry name" value="Dehydroquinate synthase-like"/>
    <property type="match status" value="1"/>
</dbReference>
<dbReference type="Gene3D" id="3.40.50.1970">
    <property type="match status" value="1"/>
</dbReference>
<keyword evidence="11" id="KW-1185">Reference proteome</keyword>
<evidence type="ECO:0000313" key="10">
    <source>
        <dbReference type="EMBL" id="QIN80107.1"/>
    </source>
</evidence>
<organism evidence="10 11">
    <name type="scientific">Rubrobacter marinus</name>
    <dbReference type="NCBI Taxonomy" id="2653852"/>
    <lineage>
        <taxon>Bacteria</taxon>
        <taxon>Bacillati</taxon>
        <taxon>Actinomycetota</taxon>
        <taxon>Rubrobacteria</taxon>
        <taxon>Rubrobacterales</taxon>
        <taxon>Rubrobacteraceae</taxon>
        <taxon>Rubrobacter</taxon>
    </lineage>
</organism>
<dbReference type="Pfam" id="PF13685">
    <property type="entry name" value="Fe-ADH_2"/>
    <property type="match status" value="1"/>
</dbReference>
<dbReference type="GO" id="GO:0046872">
    <property type="term" value="F:metal ion binding"/>
    <property type="evidence" value="ECO:0007669"/>
    <property type="project" value="UniProtKB-KW"/>
</dbReference>
<dbReference type="KEGG" id="rmar:GBA65_18045"/>
<dbReference type="RefSeq" id="WP_166397783.1">
    <property type="nucleotide sequence ID" value="NZ_CP045121.1"/>
</dbReference>
<keyword evidence="5" id="KW-0560">Oxidoreductase</keyword>